<dbReference type="PROSITE" id="PS00571">
    <property type="entry name" value="AMIDASES"/>
    <property type="match status" value="1"/>
</dbReference>
<keyword evidence="4" id="KW-1185">Reference proteome</keyword>
<gene>
    <name evidence="3" type="ORF">BZA70DRAFT_297811</name>
</gene>
<dbReference type="EMBL" id="JBBJBU010000016">
    <property type="protein sequence ID" value="KAK7202605.1"/>
    <property type="molecule type" value="Genomic_DNA"/>
</dbReference>
<dbReference type="InterPro" id="IPR036928">
    <property type="entry name" value="AS_sf"/>
</dbReference>
<comment type="similarity">
    <text evidence="1">Belongs to the amidase family.</text>
</comment>
<organism evidence="3 4">
    <name type="scientific">Myxozyma melibiosi</name>
    <dbReference type="NCBI Taxonomy" id="54550"/>
    <lineage>
        <taxon>Eukaryota</taxon>
        <taxon>Fungi</taxon>
        <taxon>Dikarya</taxon>
        <taxon>Ascomycota</taxon>
        <taxon>Saccharomycotina</taxon>
        <taxon>Lipomycetes</taxon>
        <taxon>Lipomycetales</taxon>
        <taxon>Lipomycetaceae</taxon>
        <taxon>Myxozyma</taxon>
    </lineage>
</organism>
<dbReference type="Proteomes" id="UP001498771">
    <property type="component" value="Unassembled WGS sequence"/>
</dbReference>
<sequence>MSVAKLPETISFTEDKLDKVAKSLGVTIPKKDANAYQILLSGLEDLAKVIEDEEDYLPYVDLERFPRENVHQPETNEYNAWAYKVTIKSQSAEDAKGLLAGKTMAIKDNVNIAGVPSLLGTDVIEKGSFVPKYDATIVSRVLAAGATIVGKGACENFSMSPSSFTNAYAFVSNPYADGYNAGGSSSGCAALVAAGIVDMAVGGDQGGSIRIPASYCGLVGLKPTYGLVPYTGIASLAFTVDHTGPMTRTVLDNALFLQAIAGADEYDPRQLGLPTPIPAYYDELVKFKDAPAQAAKSFKIGLILESFDMPGLDERVIAKVKEAAKAFETLGVDITVSEISIPMHAKAPAIWSIAARQGFSEHGLRGQNPVNFGVHDKEVPELLANWDQEMFDKLALKNPAATNTLLGGQYIRDSRPGLTSKALNLARKLKDTYNAVFDEYDVLITPCAPTPANYKSKLEDDIMTKMSKAVGTTINTMPFNISGHPAMSLPIALMAPVEDETLKLPIGMQLVGKSFDELKVFKAAFAWEQSIDWKSF</sequence>
<dbReference type="GeneID" id="90040089"/>
<dbReference type="PANTHER" id="PTHR11895">
    <property type="entry name" value="TRANSAMIDASE"/>
    <property type="match status" value="1"/>
</dbReference>
<feature type="domain" description="Amidase" evidence="2">
    <location>
        <begin position="87"/>
        <end position="519"/>
    </location>
</feature>
<dbReference type="Gene3D" id="3.90.1300.10">
    <property type="entry name" value="Amidase signature (AS) domain"/>
    <property type="match status" value="1"/>
</dbReference>
<dbReference type="Pfam" id="PF01425">
    <property type="entry name" value="Amidase"/>
    <property type="match status" value="1"/>
</dbReference>
<proteinExistence type="inferred from homology"/>
<reference evidence="3 4" key="1">
    <citation type="submission" date="2024-03" db="EMBL/GenBank/DDBJ databases">
        <title>Genome-scale model development and genomic sequencing of the oleaginous clade Lipomyces.</title>
        <authorList>
            <consortium name="Lawrence Berkeley National Laboratory"/>
            <person name="Czajka J.J."/>
            <person name="Han Y."/>
            <person name="Kim J."/>
            <person name="Mondo S.J."/>
            <person name="Hofstad B.A."/>
            <person name="Robles A."/>
            <person name="Haridas S."/>
            <person name="Riley R."/>
            <person name="LaButti K."/>
            <person name="Pangilinan J."/>
            <person name="Andreopoulos W."/>
            <person name="Lipzen A."/>
            <person name="Yan J."/>
            <person name="Wang M."/>
            <person name="Ng V."/>
            <person name="Grigoriev I.V."/>
            <person name="Spatafora J.W."/>
            <person name="Magnuson J.K."/>
            <person name="Baker S.E."/>
            <person name="Pomraning K.R."/>
        </authorList>
    </citation>
    <scope>NUCLEOTIDE SEQUENCE [LARGE SCALE GENOMIC DNA]</scope>
    <source>
        <strain evidence="3 4">Phaff 52-87</strain>
    </source>
</reference>
<dbReference type="InterPro" id="IPR020556">
    <property type="entry name" value="Amidase_CS"/>
</dbReference>
<evidence type="ECO:0000313" key="4">
    <source>
        <dbReference type="Proteomes" id="UP001498771"/>
    </source>
</evidence>
<evidence type="ECO:0000256" key="1">
    <source>
        <dbReference type="ARBA" id="ARBA00009199"/>
    </source>
</evidence>
<dbReference type="RefSeq" id="XP_064765638.1">
    <property type="nucleotide sequence ID" value="XM_064914577.1"/>
</dbReference>
<dbReference type="InterPro" id="IPR023631">
    <property type="entry name" value="Amidase_dom"/>
</dbReference>
<dbReference type="InterPro" id="IPR000120">
    <property type="entry name" value="Amidase"/>
</dbReference>
<name>A0ABR1EYD7_9ASCO</name>
<protein>
    <submittedName>
        <fullName evidence="3">Amidase signature enzyme</fullName>
    </submittedName>
</protein>
<evidence type="ECO:0000313" key="3">
    <source>
        <dbReference type="EMBL" id="KAK7202605.1"/>
    </source>
</evidence>
<accession>A0ABR1EYD7</accession>
<dbReference type="SUPFAM" id="SSF75304">
    <property type="entry name" value="Amidase signature (AS) enzymes"/>
    <property type="match status" value="1"/>
</dbReference>
<comment type="caution">
    <text evidence="3">The sequence shown here is derived from an EMBL/GenBank/DDBJ whole genome shotgun (WGS) entry which is preliminary data.</text>
</comment>
<evidence type="ECO:0000259" key="2">
    <source>
        <dbReference type="Pfam" id="PF01425"/>
    </source>
</evidence>
<dbReference type="PANTHER" id="PTHR11895:SF170">
    <property type="entry name" value="AMIDASE"/>
    <property type="match status" value="1"/>
</dbReference>